<dbReference type="Proteomes" id="UP001066276">
    <property type="component" value="Chromosome 2_2"/>
</dbReference>
<accession>A0AAV7UYG4</accession>
<proteinExistence type="predicted"/>
<name>A0AAV7UYG4_PLEWA</name>
<dbReference type="AlphaFoldDB" id="A0AAV7UYG4"/>
<comment type="caution">
    <text evidence="1">The sequence shown here is derived from an EMBL/GenBank/DDBJ whole genome shotgun (WGS) entry which is preliminary data.</text>
</comment>
<evidence type="ECO:0000313" key="1">
    <source>
        <dbReference type="EMBL" id="KAJ1194148.1"/>
    </source>
</evidence>
<organism evidence="1 2">
    <name type="scientific">Pleurodeles waltl</name>
    <name type="common">Iberian ribbed newt</name>
    <dbReference type="NCBI Taxonomy" id="8319"/>
    <lineage>
        <taxon>Eukaryota</taxon>
        <taxon>Metazoa</taxon>
        <taxon>Chordata</taxon>
        <taxon>Craniata</taxon>
        <taxon>Vertebrata</taxon>
        <taxon>Euteleostomi</taxon>
        <taxon>Amphibia</taxon>
        <taxon>Batrachia</taxon>
        <taxon>Caudata</taxon>
        <taxon>Salamandroidea</taxon>
        <taxon>Salamandridae</taxon>
        <taxon>Pleurodelinae</taxon>
        <taxon>Pleurodeles</taxon>
    </lineage>
</organism>
<dbReference type="EMBL" id="JANPWB010000004">
    <property type="protein sequence ID" value="KAJ1194148.1"/>
    <property type="molecule type" value="Genomic_DNA"/>
</dbReference>
<protein>
    <submittedName>
        <fullName evidence="1">Uncharacterized protein</fullName>
    </submittedName>
</protein>
<evidence type="ECO:0000313" key="2">
    <source>
        <dbReference type="Proteomes" id="UP001066276"/>
    </source>
</evidence>
<reference evidence="1" key="1">
    <citation type="journal article" date="2022" name="bioRxiv">
        <title>Sequencing and chromosome-scale assembly of the giantPleurodeles waltlgenome.</title>
        <authorList>
            <person name="Brown T."/>
            <person name="Elewa A."/>
            <person name="Iarovenko S."/>
            <person name="Subramanian E."/>
            <person name="Araus A.J."/>
            <person name="Petzold A."/>
            <person name="Susuki M."/>
            <person name="Suzuki K.-i.T."/>
            <person name="Hayashi T."/>
            <person name="Toyoda A."/>
            <person name="Oliveira C."/>
            <person name="Osipova E."/>
            <person name="Leigh N.D."/>
            <person name="Simon A."/>
            <person name="Yun M.H."/>
        </authorList>
    </citation>
    <scope>NUCLEOTIDE SEQUENCE</scope>
    <source>
        <strain evidence="1">20211129_DDA</strain>
        <tissue evidence="1">Liver</tissue>
    </source>
</reference>
<keyword evidence="2" id="KW-1185">Reference proteome</keyword>
<sequence length="231" mass="25994">MPDHSGGNGGDADHRGCLPCLTLSTLNGRLVFWDPLTTHEEQRGRQSTAALCHTRCHSLDYFLKCEGREKLLRNLNPLRRRRSLLVLRPLRPTPRSADAMEHILQEITAVGRCLEAMDSKISDLSTASTSIRADIACFQVTVTDLDHRLKTVEDRFATLPEQDTELQFLRAKITDLEDRIWRDNVSFFGIPEHKEGTDVKAFLKDFLPELTSLTFSHAVGVSKGPQNRSSA</sequence>
<gene>
    <name evidence="1" type="ORF">NDU88_003443</name>
</gene>